<dbReference type="Gene3D" id="2.10.70.10">
    <property type="entry name" value="Complement Module, domain 1"/>
    <property type="match status" value="1"/>
</dbReference>
<feature type="region of interest" description="Disordered" evidence="1">
    <location>
        <begin position="200"/>
        <end position="225"/>
    </location>
</feature>
<feature type="domain" description="VWFC" evidence="2">
    <location>
        <begin position="217"/>
        <end position="282"/>
    </location>
</feature>
<sequence>MHVRQPKVALIAILLQHSELCSPSSCHHVLAILAIEKRFLPVDVVSSCTRRRCAYQLATVVKFSHMLHYFHKDKQPNFLFLFMTLLALSSEVTCLQEIQSKFPSSGTDNIVFEAEFHSDKADGHPVDFCVDSDGVRHGIFSSWRDSSTGCQCSCQSVGNVLVSLCDESCEHMLGKMENDNHILLSQNDEPFASLVYKGAASRQTSKSTPKAEKAPDKSCRDENSGSRYLDGQSWMSNVRPCAKCYCVNGTADCESSVLHCQSSCLPGQKSVSTGPCCDHVCIGQR</sequence>
<reference evidence="3" key="1">
    <citation type="submission" date="2019-11" db="UniProtKB">
        <authorList>
            <consortium name="WormBaseParasite"/>
        </authorList>
    </citation>
    <scope>IDENTIFICATION</scope>
</reference>
<protein>
    <submittedName>
        <fullName evidence="3">VWFC domain-containing protein</fullName>
    </submittedName>
</protein>
<accession>A0A5K3FCK9</accession>
<dbReference type="AlphaFoldDB" id="A0A5K3FCK9"/>
<evidence type="ECO:0000259" key="2">
    <source>
        <dbReference type="PROSITE" id="PS50184"/>
    </source>
</evidence>
<organism evidence="3">
    <name type="scientific">Mesocestoides corti</name>
    <name type="common">Flatworm</name>
    <dbReference type="NCBI Taxonomy" id="53468"/>
    <lineage>
        <taxon>Eukaryota</taxon>
        <taxon>Metazoa</taxon>
        <taxon>Spiralia</taxon>
        <taxon>Lophotrochozoa</taxon>
        <taxon>Platyhelminthes</taxon>
        <taxon>Cestoda</taxon>
        <taxon>Eucestoda</taxon>
        <taxon>Cyclophyllidea</taxon>
        <taxon>Mesocestoididae</taxon>
        <taxon>Mesocestoides</taxon>
    </lineage>
</organism>
<evidence type="ECO:0000256" key="1">
    <source>
        <dbReference type="SAM" id="MobiDB-lite"/>
    </source>
</evidence>
<proteinExistence type="predicted"/>
<dbReference type="SMART" id="SM00214">
    <property type="entry name" value="VWC"/>
    <property type="match status" value="1"/>
</dbReference>
<dbReference type="WBParaSite" id="MCU_006767-RA">
    <property type="protein sequence ID" value="MCU_006767-RA"/>
    <property type="gene ID" value="MCU_006767"/>
</dbReference>
<dbReference type="InterPro" id="IPR001007">
    <property type="entry name" value="VWF_dom"/>
</dbReference>
<evidence type="ECO:0000313" key="3">
    <source>
        <dbReference type="WBParaSite" id="MCU_006767-RA"/>
    </source>
</evidence>
<feature type="compositionally biased region" description="Basic and acidic residues" evidence="1">
    <location>
        <begin position="209"/>
        <end position="224"/>
    </location>
</feature>
<name>A0A5K3FCK9_MESCO</name>
<dbReference type="PROSITE" id="PS50184">
    <property type="entry name" value="VWFC_2"/>
    <property type="match status" value="1"/>
</dbReference>